<keyword evidence="5 7" id="KW-0648">Protein biosynthesis</keyword>
<feature type="domain" description="Amidase" evidence="8">
    <location>
        <begin position="24"/>
        <end position="479"/>
    </location>
</feature>
<comment type="caution">
    <text evidence="9">The sequence shown here is derived from an EMBL/GenBank/DDBJ whole genome shotgun (WGS) entry which is preliminary data.</text>
</comment>
<comment type="similarity">
    <text evidence="1 7">Belongs to the amidase family. GatA subfamily.</text>
</comment>
<keyword evidence="9" id="KW-0808">Transferase</keyword>
<dbReference type="Pfam" id="PF01425">
    <property type="entry name" value="Amidase"/>
    <property type="match status" value="1"/>
</dbReference>
<dbReference type="GO" id="GO:0050567">
    <property type="term" value="F:glutaminyl-tRNA synthase (glutamine-hydrolyzing) activity"/>
    <property type="evidence" value="ECO:0007669"/>
    <property type="project" value="UniProtKB-UniRule"/>
</dbReference>
<keyword evidence="4 7" id="KW-0067">ATP-binding</keyword>
<dbReference type="EC" id="6.3.5.7" evidence="7"/>
<sequence>MNITHRTLTELIAARTAGEAATKLVADSLAAITAWEPAIHAFREVLTEEAHVQADTCDRDQPTGRLHGIPIAIKDNILTREGHTTAASRMLENFRAPYDSTVITKLKQAGAIIIGKTNLDEFAMGASTEYSAFGPTKNPWDTTRVPGGSSGGSAAAVASGEVAAALGTDTGGSIRHPAAFCGIVGVRPTYGRVSRFGAIAYGSSLDQIGPLARTVRDAALLLEVIAGHDPHDATTSKKPVGKYVAACGSSDISSTALAKDEATVMAHERNIVGLTVGVPEEYFAEGVDENVRRTVTDAVRQLSRIGCKIKNISLPLTPAGIPVYYLLAKAEGASNLARYDALRFAPQAAEAASLLEQYTESRGRGFGAEVKRTILMGTYALAAGYVDAWYKHASRVRTLMRREFETAFANVDIIAGPTAPEVAFPFGGRADPLAMYLADILTTPASVAGLPAISLPCGFADGLPVGLQLTGKAFAEETLFALAHAYEQSQQWWKKVPELPNDAR</sequence>
<dbReference type="PANTHER" id="PTHR11895">
    <property type="entry name" value="TRANSAMIDASE"/>
    <property type="match status" value="1"/>
</dbReference>
<name>A0A2M6WY79_9BACT</name>
<evidence type="ECO:0000256" key="2">
    <source>
        <dbReference type="ARBA" id="ARBA00022598"/>
    </source>
</evidence>
<evidence type="ECO:0000256" key="7">
    <source>
        <dbReference type="HAMAP-Rule" id="MF_00120"/>
    </source>
</evidence>
<dbReference type="GO" id="GO:0006412">
    <property type="term" value="P:translation"/>
    <property type="evidence" value="ECO:0007669"/>
    <property type="project" value="UniProtKB-UniRule"/>
</dbReference>
<dbReference type="GO" id="GO:0030956">
    <property type="term" value="C:glutamyl-tRNA(Gln) amidotransferase complex"/>
    <property type="evidence" value="ECO:0007669"/>
    <property type="project" value="InterPro"/>
</dbReference>
<evidence type="ECO:0000256" key="6">
    <source>
        <dbReference type="ARBA" id="ARBA00047407"/>
    </source>
</evidence>
<accession>A0A2M6WY79</accession>
<comment type="subunit">
    <text evidence="7">Heterotrimer of A, B and C subunits.</text>
</comment>
<reference evidence="10" key="1">
    <citation type="submission" date="2017-09" db="EMBL/GenBank/DDBJ databases">
        <title>Depth-based differentiation of microbial function through sediment-hosted aquifers and enrichment of novel symbionts in the deep terrestrial subsurface.</title>
        <authorList>
            <person name="Probst A.J."/>
            <person name="Ladd B."/>
            <person name="Jarett J.K."/>
            <person name="Geller-Mcgrath D.E."/>
            <person name="Sieber C.M.K."/>
            <person name="Emerson J.B."/>
            <person name="Anantharaman K."/>
            <person name="Thomas B.C."/>
            <person name="Malmstrom R."/>
            <person name="Stieglmeier M."/>
            <person name="Klingl A."/>
            <person name="Woyke T."/>
            <person name="Ryan C.M."/>
            <person name="Banfield J.F."/>
        </authorList>
    </citation>
    <scope>NUCLEOTIDE SEQUENCE [LARGE SCALE GENOMIC DNA]</scope>
</reference>
<dbReference type="GO" id="GO:0005524">
    <property type="term" value="F:ATP binding"/>
    <property type="evidence" value="ECO:0007669"/>
    <property type="project" value="UniProtKB-KW"/>
</dbReference>
<dbReference type="EMBL" id="PEZP01000048">
    <property type="protein sequence ID" value="PIT97735.1"/>
    <property type="molecule type" value="Genomic_DNA"/>
</dbReference>
<evidence type="ECO:0000313" key="9">
    <source>
        <dbReference type="EMBL" id="PIT97735.1"/>
    </source>
</evidence>
<feature type="active site" description="Charge relay system" evidence="7">
    <location>
        <position position="74"/>
    </location>
</feature>
<dbReference type="Proteomes" id="UP000230731">
    <property type="component" value="Unassembled WGS sequence"/>
</dbReference>
<dbReference type="HAMAP" id="MF_00120">
    <property type="entry name" value="GatA"/>
    <property type="match status" value="1"/>
</dbReference>
<organism evidence="9 10">
    <name type="scientific">Candidatus Andersenbacteria bacterium CG10_big_fil_rev_8_21_14_0_10_54_11</name>
    <dbReference type="NCBI Taxonomy" id="1974485"/>
    <lineage>
        <taxon>Bacteria</taxon>
        <taxon>Candidatus Anderseniibacteriota</taxon>
    </lineage>
</organism>
<dbReference type="Gene3D" id="3.90.1300.10">
    <property type="entry name" value="Amidase signature (AS) domain"/>
    <property type="match status" value="1"/>
</dbReference>
<keyword evidence="2 7" id="KW-0436">Ligase</keyword>
<dbReference type="NCBIfam" id="TIGR00132">
    <property type="entry name" value="gatA"/>
    <property type="match status" value="1"/>
</dbReference>
<dbReference type="SUPFAM" id="SSF75304">
    <property type="entry name" value="Amidase signature (AS) enzymes"/>
    <property type="match status" value="1"/>
</dbReference>
<evidence type="ECO:0000256" key="1">
    <source>
        <dbReference type="ARBA" id="ARBA00008069"/>
    </source>
</evidence>
<dbReference type="InterPro" id="IPR036928">
    <property type="entry name" value="AS_sf"/>
</dbReference>
<feature type="active site" description="Charge relay system" evidence="7">
    <location>
        <position position="149"/>
    </location>
</feature>
<evidence type="ECO:0000313" key="10">
    <source>
        <dbReference type="Proteomes" id="UP000230731"/>
    </source>
</evidence>
<comment type="catalytic activity">
    <reaction evidence="6 7">
        <text>L-glutamyl-tRNA(Gln) + L-glutamine + ATP + H2O = L-glutaminyl-tRNA(Gln) + L-glutamate + ADP + phosphate + H(+)</text>
        <dbReference type="Rhea" id="RHEA:17521"/>
        <dbReference type="Rhea" id="RHEA-COMP:9681"/>
        <dbReference type="Rhea" id="RHEA-COMP:9684"/>
        <dbReference type="ChEBI" id="CHEBI:15377"/>
        <dbReference type="ChEBI" id="CHEBI:15378"/>
        <dbReference type="ChEBI" id="CHEBI:29985"/>
        <dbReference type="ChEBI" id="CHEBI:30616"/>
        <dbReference type="ChEBI" id="CHEBI:43474"/>
        <dbReference type="ChEBI" id="CHEBI:58359"/>
        <dbReference type="ChEBI" id="CHEBI:78520"/>
        <dbReference type="ChEBI" id="CHEBI:78521"/>
        <dbReference type="ChEBI" id="CHEBI:456216"/>
        <dbReference type="EC" id="6.3.5.7"/>
    </reaction>
</comment>
<gene>
    <name evidence="7 9" type="primary">gatA</name>
    <name evidence="9" type="ORF">COT71_04370</name>
</gene>
<evidence type="ECO:0000256" key="5">
    <source>
        <dbReference type="ARBA" id="ARBA00022917"/>
    </source>
</evidence>
<evidence type="ECO:0000256" key="3">
    <source>
        <dbReference type="ARBA" id="ARBA00022741"/>
    </source>
</evidence>
<dbReference type="PANTHER" id="PTHR11895:SF151">
    <property type="entry name" value="GLUTAMYL-TRNA(GLN) AMIDOTRANSFERASE SUBUNIT A"/>
    <property type="match status" value="1"/>
</dbReference>
<dbReference type="InterPro" id="IPR023631">
    <property type="entry name" value="Amidase_dom"/>
</dbReference>
<protein>
    <recommendedName>
        <fullName evidence="7">Glutamyl-tRNA(Gln) amidotransferase subunit A</fullName>
        <shortName evidence="7">Glu-ADT subunit A</shortName>
        <ecNumber evidence="7">6.3.5.7</ecNumber>
    </recommendedName>
</protein>
<dbReference type="InterPro" id="IPR004412">
    <property type="entry name" value="GatA"/>
</dbReference>
<dbReference type="InterPro" id="IPR020556">
    <property type="entry name" value="Amidase_CS"/>
</dbReference>
<dbReference type="PROSITE" id="PS00571">
    <property type="entry name" value="AMIDASES"/>
    <property type="match status" value="1"/>
</dbReference>
<dbReference type="AlphaFoldDB" id="A0A2M6WY79"/>
<dbReference type="InterPro" id="IPR000120">
    <property type="entry name" value="Amidase"/>
</dbReference>
<keyword evidence="3 7" id="KW-0547">Nucleotide-binding</keyword>
<dbReference type="GO" id="GO:0016740">
    <property type="term" value="F:transferase activity"/>
    <property type="evidence" value="ECO:0007669"/>
    <property type="project" value="UniProtKB-KW"/>
</dbReference>
<evidence type="ECO:0000259" key="8">
    <source>
        <dbReference type="Pfam" id="PF01425"/>
    </source>
</evidence>
<evidence type="ECO:0000256" key="4">
    <source>
        <dbReference type="ARBA" id="ARBA00022840"/>
    </source>
</evidence>
<proteinExistence type="inferred from homology"/>
<comment type="function">
    <text evidence="7">Allows the formation of correctly charged Gln-tRNA(Gln) through the transamidation of misacylated Glu-tRNA(Gln) in organisms which lack glutaminyl-tRNA synthetase. The reaction takes place in the presence of glutamine and ATP through an activated gamma-phospho-Glu-tRNA(Gln).</text>
</comment>
<feature type="active site" description="Acyl-ester intermediate" evidence="7">
    <location>
        <position position="173"/>
    </location>
</feature>